<keyword evidence="2" id="KW-0472">Membrane</keyword>
<dbReference type="AlphaFoldDB" id="A0AA36CE46"/>
<keyword evidence="2" id="KW-0812">Transmembrane</keyword>
<accession>A0AA36CE46</accession>
<keyword evidence="4" id="KW-1185">Reference proteome</keyword>
<protein>
    <submittedName>
        <fullName evidence="3">Uncharacterized protein</fullName>
    </submittedName>
</protein>
<reference evidence="3" key="1">
    <citation type="submission" date="2023-06" db="EMBL/GenBank/DDBJ databases">
        <authorList>
            <person name="Delattre M."/>
        </authorList>
    </citation>
    <scope>NUCLEOTIDE SEQUENCE</scope>
    <source>
        <strain evidence="3">AF72</strain>
    </source>
</reference>
<name>A0AA36CE46_9BILA</name>
<evidence type="ECO:0000313" key="3">
    <source>
        <dbReference type="EMBL" id="CAJ0566701.1"/>
    </source>
</evidence>
<gene>
    <name evidence="3" type="ORF">MSPICULIGERA_LOCUS5290</name>
</gene>
<feature type="region of interest" description="Disordered" evidence="1">
    <location>
        <begin position="138"/>
        <end position="177"/>
    </location>
</feature>
<keyword evidence="2" id="KW-1133">Transmembrane helix</keyword>
<evidence type="ECO:0000313" key="4">
    <source>
        <dbReference type="Proteomes" id="UP001177023"/>
    </source>
</evidence>
<dbReference type="EMBL" id="CATQJA010001300">
    <property type="protein sequence ID" value="CAJ0566701.1"/>
    <property type="molecule type" value="Genomic_DNA"/>
</dbReference>
<proteinExistence type="predicted"/>
<evidence type="ECO:0000256" key="2">
    <source>
        <dbReference type="SAM" id="Phobius"/>
    </source>
</evidence>
<comment type="caution">
    <text evidence="3">The sequence shown here is derived from an EMBL/GenBank/DDBJ whole genome shotgun (WGS) entry which is preliminary data.</text>
</comment>
<feature type="compositionally biased region" description="Basic and acidic residues" evidence="1">
    <location>
        <begin position="156"/>
        <end position="177"/>
    </location>
</feature>
<dbReference type="Proteomes" id="UP001177023">
    <property type="component" value="Unassembled WGS sequence"/>
</dbReference>
<feature type="non-terminal residue" evidence="3">
    <location>
        <position position="1"/>
    </location>
</feature>
<evidence type="ECO:0000256" key="1">
    <source>
        <dbReference type="SAM" id="MobiDB-lite"/>
    </source>
</evidence>
<feature type="transmembrane region" description="Helical" evidence="2">
    <location>
        <begin position="183"/>
        <end position="201"/>
    </location>
</feature>
<feature type="compositionally biased region" description="Polar residues" evidence="1">
    <location>
        <begin position="138"/>
        <end position="151"/>
    </location>
</feature>
<organism evidence="3 4">
    <name type="scientific">Mesorhabditis spiculigera</name>
    <dbReference type="NCBI Taxonomy" id="96644"/>
    <lineage>
        <taxon>Eukaryota</taxon>
        <taxon>Metazoa</taxon>
        <taxon>Ecdysozoa</taxon>
        <taxon>Nematoda</taxon>
        <taxon>Chromadorea</taxon>
        <taxon>Rhabditida</taxon>
        <taxon>Rhabditina</taxon>
        <taxon>Rhabditomorpha</taxon>
        <taxon>Rhabditoidea</taxon>
        <taxon>Rhabditidae</taxon>
        <taxon>Mesorhabditinae</taxon>
        <taxon>Mesorhabditis</taxon>
    </lineage>
</organism>
<sequence length="206" mass="22764">MTTSFIYDGERKALQASVDAKTIYQEFQLSIGDLRLRDAQGRRHITTPRGGFSPPLRAGCEYEIIGVQKRRGTRFTYNGKTETLSGDVKPANVCAEFQLEKRGLRVVDGDGKLHIAASLTVFVPPLKEGANYEVQVAGSTSAGQSNDTQMSIRRRTATEGHPADRPKSHEPDKPDSDVRAENGFQLIMAMVVIFIVVFLAYKKIFG</sequence>